<reference evidence="2 3" key="1">
    <citation type="submission" date="2019-06" db="EMBL/GenBank/DDBJ databases">
        <title>Draft genomes of female and male turbot (Scophthalmus maximus).</title>
        <authorList>
            <person name="Xu H."/>
            <person name="Xu X.-W."/>
            <person name="Shao C."/>
            <person name="Chen S."/>
        </authorList>
    </citation>
    <scope>NUCLEOTIDE SEQUENCE [LARGE SCALE GENOMIC DNA]</scope>
    <source>
        <strain evidence="2">Ysfricsl-2016a</strain>
        <tissue evidence="2">Blood</tissue>
    </source>
</reference>
<sequence>MKTERLTGATENKTPGGGKEINNIFPQGNLERCQPSHVDKLRSIQTQTFPIDSENKFDHRETHPHFLHHNWFRGKSATSWESGSSNIEDASCR</sequence>
<evidence type="ECO:0000313" key="2">
    <source>
        <dbReference type="EMBL" id="KAF0024138.1"/>
    </source>
</evidence>
<dbReference type="EMBL" id="VEVO01000021">
    <property type="protein sequence ID" value="KAF0024138.1"/>
    <property type="molecule type" value="Genomic_DNA"/>
</dbReference>
<proteinExistence type="predicted"/>
<dbReference type="AlphaFoldDB" id="A0A6A4RW43"/>
<organism evidence="2 3">
    <name type="scientific">Scophthalmus maximus</name>
    <name type="common">Turbot</name>
    <name type="synonym">Psetta maxima</name>
    <dbReference type="NCBI Taxonomy" id="52904"/>
    <lineage>
        <taxon>Eukaryota</taxon>
        <taxon>Metazoa</taxon>
        <taxon>Chordata</taxon>
        <taxon>Craniata</taxon>
        <taxon>Vertebrata</taxon>
        <taxon>Euteleostomi</taxon>
        <taxon>Actinopterygii</taxon>
        <taxon>Neopterygii</taxon>
        <taxon>Teleostei</taxon>
        <taxon>Neoteleostei</taxon>
        <taxon>Acanthomorphata</taxon>
        <taxon>Carangaria</taxon>
        <taxon>Pleuronectiformes</taxon>
        <taxon>Pleuronectoidei</taxon>
        <taxon>Scophthalmidae</taxon>
        <taxon>Scophthalmus</taxon>
    </lineage>
</organism>
<comment type="caution">
    <text evidence="2">The sequence shown here is derived from an EMBL/GenBank/DDBJ whole genome shotgun (WGS) entry which is preliminary data.</text>
</comment>
<evidence type="ECO:0000256" key="1">
    <source>
        <dbReference type="SAM" id="MobiDB-lite"/>
    </source>
</evidence>
<gene>
    <name evidence="2" type="ORF">F2P81_022940</name>
</gene>
<name>A0A6A4RW43_SCOMX</name>
<evidence type="ECO:0000313" key="3">
    <source>
        <dbReference type="Proteomes" id="UP000438429"/>
    </source>
</evidence>
<feature type="region of interest" description="Disordered" evidence="1">
    <location>
        <begin position="1"/>
        <end position="26"/>
    </location>
</feature>
<protein>
    <submittedName>
        <fullName evidence="2">Uncharacterized protein</fullName>
    </submittedName>
</protein>
<dbReference type="Proteomes" id="UP000438429">
    <property type="component" value="Unassembled WGS sequence"/>
</dbReference>
<accession>A0A6A4RW43</accession>